<feature type="compositionally biased region" description="Low complexity" evidence="1">
    <location>
        <begin position="245"/>
        <end position="259"/>
    </location>
</feature>
<reference evidence="2" key="1">
    <citation type="submission" date="2016-10" db="EMBL/GenBank/DDBJ databases">
        <authorList>
            <person name="de Groot N.N."/>
        </authorList>
    </citation>
    <scope>NUCLEOTIDE SEQUENCE</scope>
</reference>
<accession>A0A1W1EKF5</accession>
<name>A0A1W1EKF5_9ZZZZ</name>
<sequence>MIKIKFILLFAIAILFSACGGGSSSSPAVVVPVESTIEGTAIDELIVNGIITAYKNPNSIKLGSIRTDENGSYEMTIRDYLGVVVVEVTCDKDSKLKRDDGTFIDCPLDTRLRTMSVTSGRATSLVAHISPLTEMAYQRAKVLSGGSSNISVTAFEQARAEIGETFGVDPVNDSPAEGIYDTIIDSIHNVAEDNNSSFQEVVDAFAEDSNDGSVGSFISQELANAISNNNVSNNLTEGNGEYLPSSVVNGNDNSSSSSNATTTNPQLSNMEAIAKAKDMFTNLRTKTLSIVDYESTNKDGTLDVELRGFSDALNKFTIYGETASVYKTYILNVIFDALKLGRNDMSDIIGDGAGFAITVTKRSATIWSYRFGQNDIYSGTITIPTDNPDVYMDSNNYSQLNFEFDGTLPKYRVVHINNNDDISDSGVQRLVGKIVVDKLSDSEIRTTLTNGTLSSDNEEIKIPKMVDSSSTLSNGSYDKLEEIAFNGVVGDYNFDGRIDVSTYMHNDKVVENSGYLPKEIAYNGYILNNLNGTQIDARIIAEWKDLLLNDQATIDNHSYNPLLDVTINGNIKVVNQPESTINASYENFSDEHRDISISFQNDDTIVNSSGSFTTPKGDNGTFRVSNHIGIYAQFILVDNRVVEGNINGDGSVVKKDGDIIGMLEYRNDILVVNYTDGSFESIF</sequence>
<dbReference type="PROSITE" id="PS51257">
    <property type="entry name" value="PROKAR_LIPOPROTEIN"/>
    <property type="match status" value="1"/>
</dbReference>
<feature type="region of interest" description="Disordered" evidence="1">
    <location>
        <begin position="245"/>
        <end position="266"/>
    </location>
</feature>
<evidence type="ECO:0000256" key="1">
    <source>
        <dbReference type="SAM" id="MobiDB-lite"/>
    </source>
</evidence>
<protein>
    <submittedName>
        <fullName evidence="2">Glycoprotein gp2</fullName>
    </submittedName>
</protein>
<dbReference type="AlphaFoldDB" id="A0A1W1EKF5"/>
<evidence type="ECO:0000313" key="2">
    <source>
        <dbReference type="EMBL" id="SHO81286.1"/>
    </source>
</evidence>
<proteinExistence type="predicted"/>
<dbReference type="EMBL" id="FRYL01000038">
    <property type="protein sequence ID" value="SHO81286.1"/>
    <property type="molecule type" value="Genomic_DNA"/>
</dbReference>
<gene>
    <name evidence="2" type="ORF">MNB_SV-15-852</name>
</gene>
<organism evidence="2">
    <name type="scientific">hydrothermal vent metagenome</name>
    <dbReference type="NCBI Taxonomy" id="652676"/>
    <lineage>
        <taxon>unclassified sequences</taxon>
        <taxon>metagenomes</taxon>
        <taxon>ecological metagenomes</taxon>
    </lineage>
</organism>